<dbReference type="OrthoDB" id="9807795at2"/>
<evidence type="ECO:0000313" key="10">
    <source>
        <dbReference type="Proteomes" id="UP000229498"/>
    </source>
</evidence>
<dbReference type="Proteomes" id="UP000229498">
    <property type="component" value="Unassembled WGS sequence"/>
</dbReference>
<sequence>MPAFSVVIPAMNEAGNIGRLVVEIHETLTDDPPAEIIVIDDGSDDATADELRAAMAQVPALRVLRHDRRSGQSAAVRSGVRAARAEVIVTMDGDGQNPPADIPKLLAALADGPAGEPALVNGWRTGRKASGSRRLASRFANRVRQWALKDDCPDSGCGLKAFWRENYLALPFFATMHRFMPALFGLYGRQTATVEVGDRARDAGASKYTNWKRGLDGAFDLLAFTWLRSRTRTPVATEIER</sequence>
<dbReference type="GO" id="GO:0009103">
    <property type="term" value="P:lipopolysaccharide biosynthetic process"/>
    <property type="evidence" value="ECO:0007669"/>
    <property type="project" value="UniProtKB-KW"/>
</dbReference>
<name>A0A2M9FZN3_9PROT</name>
<dbReference type="InterPro" id="IPR029044">
    <property type="entry name" value="Nucleotide-diphossugar_trans"/>
</dbReference>
<evidence type="ECO:0000256" key="7">
    <source>
        <dbReference type="ARBA" id="ARBA00023136"/>
    </source>
</evidence>
<evidence type="ECO:0000256" key="2">
    <source>
        <dbReference type="ARBA" id="ARBA00022676"/>
    </source>
</evidence>
<comment type="caution">
    <text evidence="9">The sequence shown here is derived from an EMBL/GenBank/DDBJ whole genome shotgun (WGS) entry which is preliminary data.</text>
</comment>
<keyword evidence="10" id="KW-1185">Reference proteome</keyword>
<keyword evidence="4" id="KW-0812">Transmembrane</keyword>
<keyword evidence="1" id="KW-1003">Cell membrane</keyword>
<keyword evidence="2" id="KW-0328">Glycosyltransferase</keyword>
<evidence type="ECO:0000259" key="8">
    <source>
        <dbReference type="Pfam" id="PF00535"/>
    </source>
</evidence>
<dbReference type="InterPro" id="IPR001173">
    <property type="entry name" value="Glyco_trans_2-like"/>
</dbReference>
<evidence type="ECO:0000256" key="1">
    <source>
        <dbReference type="ARBA" id="ARBA00022475"/>
    </source>
</evidence>
<dbReference type="SUPFAM" id="SSF53448">
    <property type="entry name" value="Nucleotide-diphospho-sugar transferases"/>
    <property type="match status" value="1"/>
</dbReference>
<proteinExistence type="predicted"/>
<dbReference type="Pfam" id="PF00535">
    <property type="entry name" value="Glycos_transf_2"/>
    <property type="match status" value="1"/>
</dbReference>
<evidence type="ECO:0000256" key="4">
    <source>
        <dbReference type="ARBA" id="ARBA00022692"/>
    </source>
</evidence>
<evidence type="ECO:0000256" key="6">
    <source>
        <dbReference type="ARBA" id="ARBA00022989"/>
    </source>
</evidence>
<dbReference type="AlphaFoldDB" id="A0A2M9FZN3"/>
<dbReference type="PANTHER" id="PTHR48090:SF3">
    <property type="entry name" value="UNDECAPRENYL-PHOSPHATE 4-DEOXY-4-FORMAMIDO-L-ARABINOSE TRANSFERASE"/>
    <property type="match status" value="1"/>
</dbReference>
<dbReference type="PANTHER" id="PTHR48090">
    <property type="entry name" value="UNDECAPRENYL-PHOSPHATE 4-DEOXY-4-FORMAMIDO-L-ARABINOSE TRANSFERASE-RELATED"/>
    <property type="match status" value="1"/>
</dbReference>
<dbReference type="CDD" id="cd04179">
    <property type="entry name" value="DPM_DPG-synthase_like"/>
    <property type="match status" value="1"/>
</dbReference>
<dbReference type="InterPro" id="IPR050256">
    <property type="entry name" value="Glycosyltransferase_2"/>
</dbReference>
<evidence type="ECO:0000313" key="9">
    <source>
        <dbReference type="EMBL" id="PJK28941.1"/>
    </source>
</evidence>
<dbReference type="Gene3D" id="3.90.550.10">
    <property type="entry name" value="Spore Coat Polysaccharide Biosynthesis Protein SpsA, Chain A"/>
    <property type="match status" value="1"/>
</dbReference>
<feature type="domain" description="Glycosyltransferase 2-like" evidence="8">
    <location>
        <begin position="5"/>
        <end position="114"/>
    </location>
</feature>
<keyword evidence="3 9" id="KW-0808">Transferase</keyword>
<dbReference type="RefSeq" id="WP_109794170.1">
    <property type="nucleotide sequence ID" value="NZ_PHIG01000037.1"/>
</dbReference>
<reference evidence="9 10" key="1">
    <citation type="submission" date="2017-11" db="EMBL/GenBank/DDBJ databases">
        <title>Draft genome sequence of Rhizobiales bacterium SY3-13.</title>
        <authorList>
            <person name="Sun C."/>
        </authorList>
    </citation>
    <scope>NUCLEOTIDE SEQUENCE [LARGE SCALE GENOMIC DNA]</scope>
    <source>
        <strain evidence="9 10">SY3-13</strain>
    </source>
</reference>
<dbReference type="EMBL" id="PHIG01000037">
    <property type="protein sequence ID" value="PJK28941.1"/>
    <property type="molecule type" value="Genomic_DNA"/>
</dbReference>
<protein>
    <submittedName>
        <fullName evidence="9">Glycosyl transferase</fullName>
    </submittedName>
</protein>
<keyword evidence="7" id="KW-0472">Membrane</keyword>
<gene>
    <name evidence="9" type="ORF">CVT23_13530</name>
</gene>
<organism evidence="9 10">
    <name type="scientific">Minwuia thermotolerans</name>
    <dbReference type="NCBI Taxonomy" id="2056226"/>
    <lineage>
        <taxon>Bacteria</taxon>
        <taxon>Pseudomonadati</taxon>
        <taxon>Pseudomonadota</taxon>
        <taxon>Alphaproteobacteria</taxon>
        <taxon>Minwuiales</taxon>
        <taxon>Minwuiaceae</taxon>
        <taxon>Minwuia</taxon>
    </lineage>
</organism>
<evidence type="ECO:0000256" key="3">
    <source>
        <dbReference type="ARBA" id="ARBA00022679"/>
    </source>
</evidence>
<keyword evidence="6" id="KW-1133">Transmembrane helix</keyword>
<dbReference type="GO" id="GO:0099621">
    <property type="term" value="F:undecaprenyl-phosphate 4-deoxy-4-formamido-L-arabinose transferase activity"/>
    <property type="evidence" value="ECO:0007669"/>
    <property type="project" value="TreeGrafter"/>
</dbReference>
<keyword evidence="5" id="KW-0448">Lipopolysaccharide biosynthesis</keyword>
<dbReference type="FunFam" id="3.90.550.10:FF:000170">
    <property type="entry name" value="Dolichol-phosphate mannosyltransferase"/>
    <property type="match status" value="1"/>
</dbReference>
<evidence type="ECO:0000256" key="5">
    <source>
        <dbReference type="ARBA" id="ARBA00022985"/>
    </source>
</evidence>
<dbReference type="GO" id="GO:0005886">
    <property type="term" value="C:plasma membrane"/>
    <property type="evidence" value="ECO:0007669"/>
    <property type="project" value="TreeGrafter"/>
</dbReference>
<accession>A0A2M9FZN3</accession>